<proteinExistence type="predicted"/>
<dbReference type="InterPro" id="IPR050313">
    <property type="entry name" value="Carb_Metab_HTH_regulators"/>
</dbReference>
<dbReference type="InterPro" id="IPR036388">
    <property type="entry name" value="WH-like_DNA-bd_sf"/>
</dbReference>
<dbReference type="PROSITE" id="PS51000">
    <property type="entry name" value="HTH_DEOR_2"/>
    <property type="match status" value="1"/>
</dbReference>
<dbReference type="RefSeq" id="WP_068245923.1">
    <property type="nucleotide sequence ID" value="NZ_LPUY01000082.1"/>
</dbReference>
<evidence type="ECO:0000256" key="3">
    <source>
        <dbReference type="ARBA" id="ARBA00023163"/>
    </source>
</evidence>
<accession>A0A132BW27</accession>
<comment type="caution">
    <text evidence="5">The sequence shown here is derived from an EMBL/GenBank/DDBJ whole genome shotgun (WGS) entry which is preliminary data.</text>
</comment>
<gene>
    <name evidence="5" type="primary">glpR_3</name>
    <name evidence="5" type="ORF">TRIHO_32340</name>
</gene>
<dbReference type="InterPro" id="IPR014036">
    <property type="entry name" value="DeoR-like_C"/>
</dbReference>
<dbReference type="Gene3D" id="1.10.10.10">
    <property type="entry name" value="Winged helix-like DNA-binding domain superfamily/Winged helix DNA-binding domain"/>
    <property type="match status" value="1"/>
</dbReference>
<reference evidence="5 6" key="1">
    <citation type="submission" date="2015-12" db="EMBL/GenBank/DDBJ databases">
        <title>Genome sequence of the marine Rhodobacteraceae strain O3.65, Candidatus Tritonibacter horizontis.</title>
        <authorList>
            <person name="Poehlein A."/>
            <person name="Giebel H.A."/>
            <person name="Voget S."/>
            <person name="Brinkhoff T."/>
        </authorList>
    </citation>
    <scope>NUCLEOTIDE SEQUENCE [LARGE SCALE GENOMIC DNA]</scope>
    <source>
        <strain evidence="5 6">O3.65</strain>
    </source>
</reference>
<evidence type="ECO:0000313" key="6">
    <source>
        <dbReference type="Proteomes" id="UP000068382"/>
    </source>
</evidence>
<dbReference type="SMART" id="SM01134">
    <property type="entry name" value="DeoRC"/>
    <property type="match status" value="1"/>
</dbReference>
<keyword evidence="6" id="KW-1185">Reference proteome</keyword>
<dbReference type="EMBL" id="LPUY01000082">
    <property type="protein sequence ID" value="KUP91930.1"/>
    <property type="molecule type" value="Genomic_DNA"/>
</dbReference>
<evidence type="ECO:0000259" key="4">
    <source>
        <dbReference type="PROSITE" id="PS51000"/>
    </source>
</evidence>
<keyword evidence="3" id="KW-0804">Transcription</keyword>
<dbReference type="OrthoDB" id="9814815at2"/>
<feature type="domain" description="HTH deoR-type" evidence="4">
    <location>
        <begin position="6"/>
        <end position="61"/>
    </location>
</feature>
<dbReference type="InterPro" id="IPR037171">
    <property type="entry name" value="NagB/RpiA_transferase-like"/>
</dbReference>
<dbReference type="InterPro" id="IPR036390">
    <property type="entry name" value="WH_DNA-bd_sf"/>
</dbReference>
<protein>
    <submittedName>
        <fullName evidence="5">Glycerol-3-phosphate regulon repressor</fullName>
    </submittedName>
</protein>
<dbReference type="PANTHER" id="PTHR30363">
    <property type="entry name" value="HTH-TYPE TRANSCRIPTIONAL REGULATOR SRLR-RELATED"/>
    <property type="match status" value="1"/>
</dbReference>
<dbReference type="SMART" id="SM00420">
    <property type="entry name" value="HTH_DEOR"/>
    <property type="match status" value="1"/>
</dbReference>
<evidence type="ECO:0000256" key="1">
    <source>
        <dbReference type="ARBA" id="ARBA00022491"/>
    </source>
</evidence>
<dbReference type="PATRIC" id="fig|1768241.3.peg.3378"/>
<dbReference type="InterPro" id="IPR001034">
    <property type="entry name" value="DeoR_HTH"/>
</dbReference>
<dbReference type="Pfam" id="PF00455">
    <property type="entry name" value="DeoRC"/>
    <property type="match status" value="1"/>
</dbReference>
<evidence type="ECO:0000313" key="5">
    <source>
        <dbReference type="EMBL" id="KUP91930.1"/>
    </source>
</evidence>
<dbReference type="SUPFAM" id="SSF46785">
    <property type="entry name" value="Winged helix' DNA-binding domain"/>
    <property type="match status" value="1"/>
</dbReference>
<name>A0A132BW27_9RHOB</name>
<dbReference type="SUPFAM" id="SSF100950">
    <property type="entry name" value="NagB/RpiA/CoA transferase-like"/>
    <property type="match status" value="1"/>
</dbReference>
<dbReference type="Proteomes" id="UP000068382">
    <property type="component" value="Unassembled WGS sequence"/>
</dbReference>
<dbReference type="Pfam" id="PF08220">
    <property type="entry name" value="HTH_DeoR"/>
    <property type="match status" value="1"/>
</dbReference>
<dbReference type="PANTHER" id="PTHR30363:SF4">
    <property type="entry name" value="GLYCEROL-3-PHOSPHATE REGULON REPRESSOR"/>
    <property type="match status" value="1"/>
</dbReference>
<organism evidence="5 6">
    <name type="scientific">Tritonibacter horizontis</name>
    <dbReference type="NCBI Taxonomy" id="1768241"/>
    <lineage>
        <taxon>Bacteria</taxon>
        <taxon>Pseudomonadati</taxon>
        <taxon>Pseudomonadota</taxon>
        <taxon>Alphaproteobacteria</taxon>
        <taxon>Rhodobacterales</taxon>
        <taxon>Paracoccaceae</taxon>
        <taxon>Tritonibacter</taxon>
    </lineage>
</organism>
<sequence>MRRSDLNRRRDEIIALLCEADALSAADLARHLGVSVQTIRTDLRDLDEAALVHRRNGVARLRQQSENIGYAPRISVARAEKHQIAIATRDLVPDGARVALGTGTTVEACARMLAASRTGLFVATNNIHAVVALQGAPEVEVALAGGAVRLRDLDMIGAASAAFFANYRVDLAIFSCGGLSREGEILDYNADEVVARLALGDCARCRILVMDQAKLGRDLPFRKDRIWDYDAVVTGAELPPELQSRCQDAGCEVIKVNAGPEGVAAREPLS</sequence>
<dbReference type="Gene3D" id="3.40.50.1360">
    <property type="match status" value="1"/>
</dbReference>
<keyword evidence="1" id="KW-0678">Repressor</keyword>
<keyword evidence="2" id="KW-0805">Transcription regulation</keyword>
<dbReference type="AlphaFoldDB" id="A0A132BW27"/>
<dbReference type="GO" id="GO:0003700">
    <property type="term" value="F:DNA-binding transcription factor activity"/>
    <property type="evidence" value="ECO:0007669"/>
    <property type="project" value="InterPro"/>
</dbReference>
<evidence type="ECO:0000256" key="2">
    <source>
        <dbReference type="ARBA" id="ARBA00023015"/>
    </source>
</evidence>